<dbReference type="NCBIfam" id="NF007966">
    <property type="entry name" value="PRK10689.1"/>
    <property type="match status" value="1"/>
</dbReference>
<evidence type="ECO:0000256" key="11">
    <source>
        <dbReference type="ARBA" id="ARBA00061399"/>
    </source>
</evidence>
<organism evidence="16">
    <name type="scientific">Thermohahella caldifontis</name>
    <dbReference type="NCBI Taxonomy" id="3142973"/>
    <lineage>
        <taxon>Bacteria</taxon>
        <taxon>Pseudomonadati</taxon>
        <taxon>Pseudomonadota</taxon>
        <taxon>Gammaproteobacteria</taxon>
        <taxon>Oceanospirillales</taxon>
        <taxon>Hahellaceae</taxon>
        <taxon>Thermohahella</taxon>
    </lineage>
</organism>
<evidence type="ECO:0000256" key="1">
    <source>
        <dbReference type="ARBA" id="ARBA00004496"/>
    </source>
</evidence>
<dbReference type="FunFam" id="3.40.50.300:FF:000300">
    <property type="entry name" value="Transcription-repair-coupling factor"/>
    <property type="match status" value="1"/>
</dbReference>
<evidence type="ECO:0000256" key="13">
    <source>
        <dbReference type="HAMAP-Rule" id="MF_00969"/>
    </source>
</evidence>
<proteinExistence type="inferred from homology"/>
<evidence type="ECO:0000259" key="14">
    <source>
        <dbReference type="PROSITE" id="PS51192"/>
    </source>
</evidence>
<dbReference type="InterPro" id="IPR048635">
    <property type="entry name" value="MFD_D3"/>
</dbReference>
<keyword evidence="6" id="KW-0347">Helicase</keyword>
<dbReference type="InterPro" id="IPR027417">
    <property type="entry name" value="P-loop_NTPase"/>
</dbReference>
<dbReference type="SMART" id="SM00490">
    <property type="entry name" value="HELICc"/>
    <property type="match status" value="1"/>
</dbReference>
<dbReference type="Pfam" id="PF00271">
    <property type="entry name" value="Helicase_C"/>
    <property type="match status" value="1"/>
</dbReference>
<gene>
    <name evidence="13 16" type="primary">mfd</name>
    <name evidence="16" type="ORF">AAIA72_04790</name>
</gene>
<dbReference type="GO" id="GO:0000716">
    <property type="term" value="P:transcription-coupled nucleotide-excision repair, DNA damage recognition"/>
    <property type="evidence" value="ECO:0007669"/>
    <property type="project" value="UniProtKB-UniRule"/>
</dbReference>
<dbReference type="GO" id="GO:0005737">
    <property type="term" value="C:cytoplasm"/>
    <property type="evidence" value="ECO:0007669"/>
    <property type="project" value="UniProtKB-SubCell"/>
</dbReference>
<dbReference type="SUPFAM" id="SSF141259">
    <property type="entry name" value="CarD-like"/>
    <property type="match status" value="1"/>
</dbReference>
<dbReference type="Gene3D" id="2.40.10.170">
    <property type="match status" value="1"/>
</dbReference>
<dbReference type="InterPro" id="IPR001650">
    <property type="entry name" value="Helicase_C-like"/>
</dbReference>
<dbReference type="CDD" id="cd18810">
    <property type="entry name" value="SF2_C_TRCF"/>
    <property type="match status" value="1"/>
</dbReference>
<dbReference type="Gene3D" id="3.40.50.11140">
    <property type="match status" value="1"/>
</dbReference>
<comment type="subcellular location">
    <subcellularLocation>
        <location evidence="1 13">Cytoplasm</location>
    </subcellularLocation>
</comment>
<dbReference type="InterPro" id="IPR037235">
    <property type="entry name" value="TRCF-like_C_D7"/>
</dbReference>
<dbReference type="InterPro" id="IPR036101">
    <property type="entry name" value="CarD-like/TRCF_RID_sf"/>
</dbReference>
<keyword evidence="9 13" id="KW-0234">DNA repair</keyword>
<dbReference type="SMART" id="SM01058">
    <property type="entry name" value="CarD_TRCF"/>
    <property type="match status" value="1"/>
</dbReference>
<dbReference type="AlphaFoldDB" id="A0AB39UZH2"/>
<evidence type="ECO:0000256" key="5">
    <source>
        <dbReference type="ARBA" id="ARBA00022801"/>
    </source>
</evidence>
<dbReference type="Pfam" id="PF17757">
    <property type="entry name" value="UvrB_inter"/>
    <property type="match status" value="1"/>
</dbReference>
<keyword evidence="4 13" id="KW-0227">DNA damage</keyword>
<dbReference type="SMART" id="SM00487">
    <property type="entry name" value="DEXDc"/>
    <property type="match status" value="1"/>
</dbReference>
<comment type="similarity">
    <text evidence="10 13">In the N-terminal section; belongs to the UvrB family.</text>
</comment>
<dbReference type="Pfam" id="PF02559">
    <property type="entry name" value="CarD_TRCF_RID"/>
    <property type="match status" value="1"/>
</dbReference>
<feature type="domain" description="Helicase ATP-binding" evidence="14">
    <location>
        <begin position="614"/>
        <end position="775"/>
    </location>
</feature>
<evidence type="ECO:0000256" key="4">
    <source>
        <dbReference type="ARBA" id="ARBA00022763"/>
    </source>
</evidence>
<dbReference type="InterPro" id="IPR011545">
    <property type="entry name" value="DEAD/DEAH_box_helicase_dom"/>
</dbReference>
<reference evidence="16" key="1">
    <citation type="submission" date="2024-05" db="EMBL/GenBank/DDBJ databases">
        <title>Genome sequencing of novel strain.</title>
        <authorList>
            <person name="Ganbat D."/>
            <person name="Ganbat S."/>
            <person name="Lee S.-J."/>
        </authorList>
    </citation>
    <scope>NUCLEOTIDE SEQUENCE</scope>
    <source>
        <strain evidence="16">SMD15-11</strain>
    </source>
</reference>
<sequence length="1145" mass="128573">MSASLIEARFLDILKKHDTAHWPELPLSAWGWLLPRIQDALQSPMLVLTSQPDDAERLVNALRSLGGSRLDARLLPDWETLPYDSFSPHQDIVSTRIRCLHDLANSKVDILVCAIPAAMHRLAPMSHLQGTVFRLRLGDRLDPAAWRTRLVEAGYRLVDTVYEPGEFAVRGAILDVFPSGSPLPIRIELFDEEIDSLRTFDPESQRSLNKLDSIDLLPAHEFPLDAEAVEAFRQRFHTHFAEAPRNIPLIDELKQGIAPAGIEYWLPLFFEKTATLVDYVPDHGTVVCLGSWQEAARQFWEHVCQRYEDLNVDPRRPLMAPAEVCLTPDLLAHATHQRKRAVTRAALPADGIGPLPDIHVEERASDPLARLRSALDTPGFRAILCAESAGRCEIIHALLNRHDLDHALCDSLDDALNSDARLALCVADIQGGFVWTESGRALITEQDLFTGYVPQKRRRKSTQDEFENVFQSLTELKPGAPVVHIEHGVGRYRGLERISAGGVEQEFLVLEYAEGAKLYVPVTSLNQISRYTGLDESLAPLHKLGSERWSTAREKTLKKIRDTAAELLEVYARREAQKGFAFPPPDEAYEDFAAAFPFEETPDQRSAVEAVIRDMTSERPMDRLVCGDVGFGKTEVAMRAAFLAAHAGKQVAVLVPTTLLAQQHFESFTDRFAGTAITIELLSRFRSGTQTDDVLKRLEQGKVDIVIGTHKLLQPSVKFRDLGLLIVDEEHRFGVNQKEKIKQLRANVDILALTATPIPRTLNMSLGGLRDLSVISTPPQKRLSVRTFIQEKSAGIIKEAIRRELLRGGQVFYLYNEVKTIERCARELAEMIPEARIAVAHGQMRERDLEKVMSDFYHKRYNVLVCTTIIETGIDIPSANTILIERADTFGLAQLHQLRGRVGRSHHQAYAYLMTPPPSALSSDARKRLEAIAEAQDLGAGFILATHDMEIRGAGELLGDEQSGHMETVGFSLYMQLLEETIKAMREGRDLSLEDTGPAGCEINLRVPALIPDSYLPDVNQRLRLYKRLSSCRSEEELQAIQVEMIDRFGLLPEEVKHLVRQTRLRMQADALGITRIDVGAQQGTVEFAKHTRVDPMRLIQLIQSRPDSYRLSGGDRLTLLKPPKEPEERVHYIEHLLTLLEART</sequence>
<comment type="similarity">
    <text evidence="11 13">In the C-terminal section; belongs to the helicase family. RecG subfamily.</text>
</comment>
<keyword evidence="2 13" id="KW-0963">Cytoplasm</keyword>
<dbReference type="CDD" id="cd17991">
    <property type="entry name" value="DEXHc_TRCF"/>
    <property type="match status" value="1"/>
</dbReference>
<accession>A0AB39UZH2</accession>
<dbReference type="HAMAP" id="MF_00969">
    <property type="entry name" value="TRCF"/>
    <property type="match status" value="1"/>
</dbReference>
<dbReference type="GO" id="GO:0006355">
    <property type="term" value="P:regulation of DNA-templated transcription"/>
    <property type="evidence" value="ECO:0007669"/>
    <property type="project" value="UniProtKB-UniRule"/>
</dbReference>
<protein>
    <recommendedName>
        <fullName evidence="12 13">Transcription-repair-coupling factor</fullName>
        <shortName evidence="13">TRCF</shortName>
        <ecNumber evidence="13">3.6.4.-</ecNumber>
    </recommendedName>
</protein>
<evidence type="ECO:0000256" key="2">
    <source>
        <dbReference type="ARBA" id="ARBA00022490"/>
    </source>
</evidence>
<dbReference type="FunFam" id="3.40.50.300:FF:000546">
    <property type="entry name" value="Transcription-repair-coupling factor"/>
    <property type="match status" value="1"/>
</dbReference>
<feature type="domain" description="Helicase C-terminal" evidence="15">
    <location>
        <begin position="796"/>
        <end position="952"/>
    </location>
</feature>
<dbReference type="InterPro" id="IPR003711">
    <property type="entry name" value="CarD-like/TRCF_RID"/>
</dbReference>
<dbReference type="PROSITE" id="PS51192">
    <property type="entry name" value="HELICASE_ATP_BIND_1"/>
    <property type="match status" value="1"/>
</dbReference>
<comment type="function">
    <text evidence="13">Couples transcription and DNA repair by recognizing RNA polymerase (RNAP) stalled at DNA lesions. Mediates ATP-dependent release of RNAP and its truncated transcript from the DNA, and recruitment of nucleotide excision repair machinery to the damaged site.</text>
</comment>
<evidence type="ECO:0000256" key="12">
    <source>
        <dbReference type="ARBA" id="ARBA00070128"/>
    </source>
</evidence>
<keyword evidence="5 13" id="KW-0378">Hydrolase</keyword>
<dbReference type="Gene3D" id="3.40.50.300">
    <property type="entry name" value="P-loop containing nucleotide triphosphate hydrolases"/>
    <property type="match status" value="2"/>
</dbReference>
<dbReference type="PROSITE" id="PS51194">
    <property type="entry name" value="HELICASE_CTER"/>
    <property type="match status" value="1"/>
</dbReference>
<evidence type="ECO:0000256" key="10">
    <source>
        <dbReference type="ARBA" id="ARBA00061104"/>
    </source>
</evidence>
<dbReference type="SMART" id="SM00982">
    <property type="entry name" value="TRCF"/>
    <property type="match status" value="1"/>
</dbReference>
<dbReference type="PANTHER" id="PTHR47964:SF1">
    <property type="entry name" value="ATP-DEPENDENT DNA HELICASE HOMOLOG RECG, CHLOROPLASTIC"/>
    <property type="match status" value="1"/>
</dbReference>
<dbReference type="SUPFAM" id="SSF143517">
    <property type="entry name" value="TRCF domain-like"/>
    <property type="match status" value="1"/>
</dbReference>
<dbReference type="InterPro" id="IPR005118">
    <property type="entry name" value="TRCF_C"/>
</dbReference>
<dbReference type="SUPFAM" id="SSF52540">
    <property type="entry name" value="P-loop containing nucleoside triphosphate hydrolases"/>
    <property type="match status" value="4"/>
</dbReference>
<dbReference type="Pfam" id="PF00270">
    <property type="entry name" value="DEAD"/>
    <property type="match status" value="1"/>
</dbReference>
<evidence type="ECO:0000256" key="9">
    <source>
        <dbReference type="ARBA" id="ARBA00023204"/>
    </source>
</evidence>
<dbReference type="InterPro" id="IPR047112">
    <property type="entry name" value="RecG/Mfd"/>
</dbReference>
<dbReference type="Gene3D" id="3.30.2060.10">
    <property type="entry name" value="Penicillin-binding protein 1b domain"/>
    <property type="match status" value="1"/>
</dbReference>
<keyword evidence="8 13" id="KW-0238">DNA-binding</keyword>
<keyword evidence="3 13" id="KW-0547">Nucleotide-binding</keyword>
<evidence type="ECO:0000256" key="7">
    <source>
        <dbReference type="ARBA" id="ARBA00022840"/>
    </source>
</evidence>
<dbReference type="Pfam" id="PF21132">
    <property type="entry name" value="MFD_D3"/>
    <property type="match status" value="1"/>
</dbReference>
<dbReference type="GO" id="GO:0005524">
    <property type="term" value="F:ATP binding"/>
    <property type="evidence" value="ECO:0007669"/>
    <property type="project" value="UniProtKB-UniRule"/>
</dbReference>
<evidence type="ECO:0000256" key="6">
    <source>
        <dbReference type="ARBA" id="ARBA00022806"/>
    </source>
</evidence>
<dbReference type="InterPro" id="IPR041471">
    <property type="entry name" value="UvrB_inter"/>
</dbReference>
<dbReference type="PANTHER" id="PTHR47964">
    <property type="entry name" value="ATP-DEPENDENT DNA HELICASE HOMOLOG RECG, CHLOROPLASTIC"/>
    <property type="match status" value="1"/>
</dbReference>
<dbReference type="RefSeq" id="WP_369602286.1">
    <property type="nucleotide sequence ID" value="NZ_CP154858.1"/>
</dbReference>
<dbReference type="EC" id="3.6.4.-" evidence="13"/>
<evidence type="ECO:0000256" key="3">
    <source>
        <dbReference type="ARBA" id="ARBA00022741"/>
    </source>
</evidence>
<evidence type="ECO:0000313" key="16">
    <source>
        <dbReference type="EMBL" id="XDT73292.1"/>
    </source>
</evidence>
<evidence type="ECO:0000256" key="8">
    <source>
        <dbReference type="ARBA" id="ARBA00023125"/>
    </source>
</evidence>
<dbReference type="EMBL" id="CP154858">
    <property type="protein sequence ID" value="XDT73292.1"/>
    <property type="molecule type" value="Genomic_DNA"/>
</dbReference>
<dbReference type="Pfam" id="PF03461">
    <property type="entry name" value="TRCF"/>
    <property type="match status" value="1"/>
</dbReference>
<dbReference type="KEGG" id="tcd:AAIA72_04790"/>
<dbReference type="InterPro" id="IPR004576">
    <property type="entry name" value="Mfd"/>
</dbReference>
<name>A0AB39UZH2_9GAMM</name>
<keyword evidence="7 13" id="KW-0067">ATP-binding</keyword>
<dbReference type="Gene3D" id="3.40.50.11180">
    <property type="match status" value="1"/>
</dbReference>
<dbReference type="GO" id="GO:0016787">
    <property type="term" value="F:hydrolase activity"/>
    <property type="evidence" value="ECO:0007669"/>
    <property type="project" value="UniProtKB-KW"/>
</dbReference>
<dbReference type="InterPro" id="IPR014001">
    <property type="entry name" value="Helicase_ATP-bd"/>
</dbReference>
<dbReference type="GO" id="GO:0003678">
    <property type="term" value="F:DNA helicase activity"/>
    <property type="evidence" value="ECO:0007669"/>
    <property type="project" value="TreeGrafter"/>
</dbReference>
<evidence type="ECO:0000259" key="15">
    <source>
        <dbReference type="PROSITE" id="PS51194"/>
    </source>
</evidence>
<dbReference type="Gene3D" id="3.90.1150.50">
    <property type="entry name" value="Transcription-repair-coupling factor, D7 domain"/>
    <property type="match status" value="1"/>
</dbReference>
<dbReference type="GO" id="GO:0003684">
    <property type="term" value="F:damaged DNA binding"/>
    <property type="evidence" value="ECO:0007669"/>
    <property type="project" value="InterPro"/>
</dbReference>
<dbReference type="NCBIfam" id="TIGR00580">
    <property type="entry name" value="mfd"/>
    <property type="match status" value="1"/>
</dbReference>